<evidence type="ECO:0000256" key="1">
    <source>
        <dbReference type="SAM" id="SignalP"/>
    </source>
</evidence>
<feature type="signal peptide" evidence="1">
    <location>
        <begin position="1"/>
        <end position="25"/>
    </location>
</feature>
<keyword evidence="1" id="KW-0732">Signal</keyword>
<dbReference type="AlphaFoldDB" id="A0A2P8G7P4"/>
<dbReference type="PROSITE" id="PS51257">
    <property type="entry name" value="PROKAR_LIPOPROTEIN"/>
    <property type="match status" value="1"/>
</dbReference>
<organism evidence="2 3">
    <name type="scientific">Chitinophaga ginsengisoli</name>
    <dbReference type="NCBI Taxonomy" id="363837"/>
    <lineage>
        <taxon>Bacteria</taxon>
        <taxon>Pseudomonadati</taxon>
        <taxon>Bacteroidota</taxon>
        <taxon>Chitinophagia</taxon>
        <taxon>Chitinophagales</taxon>
        <taxon>Chitinophagaceae</taxon>
        <taxon>Chitinophaga</taxon>
    </lineage>
</organism>
<reference evidence="2 3" key="1">
    <citation type="submission" date="2018-03" db="EMBL/GenBank/DDBJ databases">
        <title>Genomic Encyclopedia of Archaeal and Bacterial Type Strains, Phase II (KMG-II): from individual species to whole genera.</title>
        <authorList>
            <person name="Goeker M."/>
        </authorList>
    </citation>
    <scope>NUCLEOTIDE SEQUENCE [LARGE SCALE GENOMIC DNA]</scope>
    <source>
        <strain evidence="2 3">DSM 18107</strain>
    </source>
</reference>
<dbReference type="Proteomes" id="UP000240978">
    <property type="component" value="Unassembled WGS sequence"/>
</dbReference>
<evidence type="ECO:0008006" key="4">
    <source>
        <dbReference type="Google" id="ProtNLM"/>
    </source>
</evidence>
<evidence type="ECO:0000313" key="3">
    <source>
        <dbReference type="Proteomes" id="UP000240978"/>
    </source>
</evidence>
<sequence length="198" mass="22375">MKSSDRSLLPLLLLLLSAFSLYSCASGQRKKIKTRTPIVCTDTCKQSFVLDTVKGYQLKPEKQLTLLLDIEYFNTKEDFDKYFMRPPIPADSTPPSLNFKDNWLVGILVDNRTPNPNDLDKWLDVSTRLVIGSAYTEHCGLTIPFSLFANEAPVFGSSSPERKFMLFRIPRSAQFNEVFVMNRGGNLSRVITVPAAEE</sequence>
<dbReference type="OrthoDB" id="666200at2"/>
<protein>
    <recommendedName>
        <fullName evidence="4">Lipoprotein</fullName>
    </recommendedName>
</protein>
<comment type="caution">
    <text evidence="2">The sequence shown here is derived from an EMBL/GenBank/DDBJ whole genome shotgun (WGS) entry which is preliminary data.</text>
</comment>
<proteinExistence type="predicted"/>
<evidence type="ECO:0000313" key="2">
    <source>
        <dbReference type="EMBL" id="PSL29895.1"/>
    </source>
</evidence>
<dbReference type="RefSeq" id="WP_106603100.1">
    <property type="nucleotide sequence ID" value="NZ_PYGK01000006.1"/>
</dbReference>
<keyword evidence="3" id="KW-1185">Reference proteome</keyword>
<gene>
    <name evidence="2" type="ORF">CLV42_106230</name>
</gene>
<feature type="chain" id="PRO_5015115349" description="Lipoprotein" evidence="1">
    <location>
        <begin position="26"/>
        <end position="198"/>
    </location>
</feature>
<name>A0A2P8G7P4_9BACT</name>
<accession>A0A2P8G7P4</accession>
<dbReference type="EMBL" id="PYGK01000006">
    <property type="protein sequence ID" value="PSL29895.1"/>
    <property type="molecule type" value="Genomic_DNA"/>
</dbReference>